<protein>
    <submittedName>
        <fullName evidence="1">Uncharacterized protein</fullName>
    </submittedName>
</protein>
<comment type="caution">
    <text evidence="1">The sequence shown here is derived from an EMBL/GenBank/DDBJ whole genome shotgun (WGS) entry which is preliminary data.</text>
</comment>
<name>A0A317CMZ5_9GAMM</name>
<organism evidence="1 2">
    <name type="scientific">Leucothrix pacifica</name>
    <dbReference type="NCBI Taxonomy" id="1247513"/>
    <lineage>
        <taxon>Bacteria</taxon>
        <taxon>Pseudomonadati</taxon>
        <taxon>Pseudomonadota</taxon>
        <taxon>Gammaproteobacteria</taxon>
        <taxon>Thiotrichales</taxon>
        <taxon>Thiotrichaceae</taxon>
        <taxon>Leucothrix</taxon>
    </lineage>
</organism>
<proteinExistence type="predicted"/>
<sequence>MSATAEQLVIPMPVQEQQAMTESMTFKDELSRDSYVIQQRAYGWEVFLNYQGVNQYGVELYLVTRRKLS</sequence>
<gene>
    <name evidence="1" type="ORF">DKW60_09900</name>
</gene>
<dbReference type="EMBL" id="QGKM01000023">
    <property type="protein sequence ID" value="PWQ97680.1"/>
    <property type="molecule type" value="Genomic_DNA"/>
</dbReference>
<dbReference type="RefSeq" id="WP_109837496.1">
    <property type="nucleotide sequence ID" value="NZ_QGKM01000023.1"/>
</dbReference>
<dbReference type="AlphaFoldDB" id="A0A317CMZ5"/>
<evidence type="ECO:0000313" key="2">
    <source>
        <dbReference type="Proteomes" id="UP000245539"/>
    </source>
</evidence>
<evidence type="ECO:0000313" key="1">
    <source>
        <dbReference type="EMBL" id="PWQ97680.1"/>
    </source>
</evidence>
<keyword evidence="2" id="KW-1185">Reference proteome</keyword>
<accession>A0A317CMZ5</accession>
<reference evidence="1 2" key="1">
    <citation type="submission" date="2018-05" db="EMBL/GenBank/DDBJ databases">
        <title>Leucothrix arctica sp. nov., isolated from Arctic seawater.</title>
        <authorList>
            <person name="Choi A."/>
            <person name="Baek K."/>
        </authorList>
    </citation>
    <scope>NUCLEOTIDE SEQUENCE [LARGE SCALE GENOMIC DNA]</scope>
    <source>
        <strain evidence="1 2">JCM 18388</strain>
    </source>
</reference>
<dbReference type="Proteomes" id="UP000245539">
    <property type="component" value="Unassembled WGS sequence"/>
</dbReference>